<evidence type="ECO:0000313" key="3">
    <source>
        <dbReference type="Proteomes" id="UP000075455"/>
    </source>
</evidence>
<dbReference type="PATRIC" id="fig|81408.3.peg.738"/>
<dbReference type="STRING" id="81408.B4119_2053"/>
<name>A0A150LBI9_9BACL</name>
<accession>A0A150LBI9</accession>
<keyword evidence="1" id="KW-1133">Transmembrane helix</keyword>
<evidence type="ECO:0000256" key="1">
    <source>
        <dbReference type="SAM" id="Phobius"/>
    </source>
</evidence>
<keyword evidence="1" id="KW-0812">Transmembrane</keyword>
<gene>
    <name evidence="2" type="ORF">B4119_2053</name>
</gene>
<sequence length="42" mass="4558">MLYRNGKVISHKVNILTGVVVIVMLAGFIGTLALSGEREEND</sequence>
<keyword evidence="1" id="KW-0472">Membrane</keyword>
<reference evidence="2 3" key="1">
    <citation type="submission" date="2016-01" db="EMBL/GenBank/DDBJ databases">
        <title>Draft Genome Sequences of Seven Thermophilic Sporeformers Isolated from Foods.</title>
        <authorList>
            <person name="Berendsen E.M."/>
            <person name="Wells-Bennik M.H."/>
            <person name="Krawcyk A.O."/>
            <person name="De Jong A."/>
            <person name="Holsappel S."/>
            <person name="Eijlander R.T."/>
            <person name="Kuipers O.P."/>
        </authorList>
    </citation>
    <scope>NUCLEOTIDE SEQUENCE [LARGE SCALE GENOMIC DNA]</scope>
    <source>
        <strain evidence="2 3">B4119</strain>
    </source>
</reference>
<protein>
    <submittedName>
        <fullName evidence="2">Uncharacterized protein</fullName>
    </submittedName>
</protein>
<dbReference type="RefSeq" id="WP_017437204.1">
    <property type="nucleotide sequence ID" value="NZ_AP025625.1"/>
</dbReference>
<dbReference type="AlphaFoldDB" id="A0A150LBI9"/>
<organism evidence="2 3">
    <name type="scientific">Saccharococcus caldoxylosilyticus</name>
    <dbReference type="NCBI Taxonomy" id="81408"/>
    <lineage>
        <taxon>Bacteria</taxon>
        <taxon>Bacillati</taxon>
        <taxon>Bacillota</taxon>
        <taxon>Bacilli</taxon>
        <taxon>Bacillales</taxon>
        <taxon>Anoxybacillaceae</taxon>
        <taxon>Saccharococcus</taxon>
    </lineage>
</organism>
<comment type="caution">
    <text evidence="2">The sequence shown here is derived from an EMBL/GenBank/DDBJ whole genome shotgun (WGS) entry which is preliminary data.</text>
</comment>
<dbReference type="GeneID" id="301195187"/>
<feature type="transmembrane region" description="Helical" evidence="1">
    <location>
        <begin position="12"/>
        <end position="34"/>
    </location>
</feature>
<evidence type="ECO:0000313" key="2">
    <source>
        <dbReference type="EMBL" id="KYD09615.1"/>
    </source>
</evidence>
<proteinExistence type="predicted"/>
<dbReference type="Proteomes" id="UP000075455">
    <property type="component" value="Unassembled WGS sequence"/>
</dbReference>
<dbReference type="EMBL" id="LQYS01000096">
    <property type="protein sequence ID" value="KYD09615.1"/>
    <property type="molecule type" value="Genomic_DNA"/>
</dbReference>